<dbReference type="Gene3D" id="2.40.170.20">
    <property type="entry name" value="TonB-dependent receptor, beta-barrel domain"/>
    <property type="match status" value="1"/>
</dbReference>
<dbReference type="InterPro" id="IPR011662">
    <property type="entry name" value="Secretin/TonB_short_N"/>
</dbReference>
<dbReference type="InterPro" id="IPR036942">
    <property type="entry name" value="Beta-barrel_TonB_sf"/>
</dbReference>
<dbReference type="InterPro" id="IPR037066">
    <property type="entry name" value="Plug_dom_sf"/>
</dbReference>
<feature type="domain" description="Secretin/TonB short N-terminal" evidence="14">
    <location>
        <begin position="46"/>
        <end position="94"/>
    </location>
</feature>
<keyword evidence="4" id="KW-0406">Ion transport</keyword>
<reference evidence="16 17" key="1">
    <citation type="submission" date="2021-04" db="EMBL/GenBank/DDBJ databases">
        <title>Chitinophaga sp. nov., isolated from the rhizosphere soil.</title>
        <authorList>
            <person name="He S."/>
        </authorList>
    </citation>
    <scope>NUCLEOTIDE SEQUENCE [LARGE SCALE GENOMIC DNA]</scope>
    <source>
        <strain evidence="16 17">2R12</strain>
    </source>
</reference>
<evidence type="ECO:0000256" key="1">
    <source>
        <dbReference type="ARBA" id="ARBA00004571"/>
    </source>
</evidence>
<dbReference type="RefSeq" id="WP_211974124.1">
    <property type="nucleotide sequence ID" value="NZ_CBFHAM010000024.1"/>
</dbReference>
<keyword evidence="5 10" id="KW-0812">Transmembrane</keyword>
<dbReference type="Pfam" id="PF00593">
    <property type="entry name" value="TonB_dep_Rec_b-barrel"/>
    <property type="match status" value="1"/>
</dbReference>
<keyword evidence="12" id="KW-0732">Signal</keyword>
<keyword evidence="4" id="KW-0410">Iron transport</keyword>
<evidence type="ECO:0000256" key="11">
    <source>
        <dbReference type="RuleBase" id="RU003357"/>
    </source>
</evidence>
<comment type="subcellular location">
    <subcellularLocation>
        <location evidence="1 10">Cell outer membrane</location>
        <topology evidence="1 10">Multi-pass membrane protein</topology>
    </subcellularLocation>
</comment>
<evidence type="ECO:0000256" key="2">
    <source>
        <dbReference type="ARBA" id="ARBA00022448"/>
    </source>
</evidence>
<keyword evidence="2 10" id="KW-0813">Transport</keyword>
<feature type="signal peptide" evidence="12">
    <location>
        <begin position="1"/>
        <end position="17"/>
    </location>
</feature>
<dbReference type="InterPro" id="IPR023997">
    <property type="entry name" value="TonB-dep_OMP_SusC/RagA_CS"/>
</dbReference>
<keyword evidence="3 10" id="KW-1134">Transmembrane beta strand</keyword>
<dbReference type="InterPro" id="IPR000531">
    <property type="entry name" value="Beta-barrel_TonB"/>
</dbReference>
<keyword evidence="6" id="KW-0408">Iron</keyword>
<evidence type="ECO:0000256" key="5">
    <source>
        <dbReference type="ARBA" id="ARBA00022692"/>
    </source>
</evidence>
<keyword evidence="17" id="KW-1185">Reference proteome</keyword>
<dbReference type="InterPro" id="IPR023996">
    <property type="entry name" value="TonB-dep_OMP_SusC/RagA"/>
</dbReference>
<dbReference type="Pfam" id="PF07660">
    <property type="entry name" value="STN"/>
    <property type="match status" value="1"/>
</dbReference>
<evidence type="ECO:0000256" key="3">
    <source>
        <dbReference type="ARBA" id="ARBA00022452"/>
    </source>
</evidence>
<keyword evidence="16" id="KW-0675">Receptor</keyword>
<evidence type="ECO:0000256" key="8">
    <source>
        <dbReference type="ARBA" id="ARBA00023136"/>
    </source>
</evidence>
<feature type="domain" description="TonB-dependent receptor plug" evidence="15">
    <location>
        <begin position="208"/>
        <end position="316"/>
    </location>
</feature>
<comment type="caution">
    <text evidence="16">The sequence shown here is derived from an EMBL/GenBank/DDBJ whole genome shotgun (WGS) entry which is preliminary data.</text>
</comment>
<dbReference type="NCBIfam" id="TIGR04056">
    <property type="entry name" value="OMP_RagA_SusC"/>
    <property type="match status" value="1"/>
</dbReference>
<evidence type="ECO:0000256" key="12">
    <source>
        <dbReference type="SAM" id="SignalP"/>
    </source>
</evidence>
<evidence type="ECO:0000256" key="10">
    <source>
        <dbReference type="PROSITE-ProRule" id="PRU01360"/>
    </source>
</evidence>
<evidence type="ECO:0000259" key="13">
    <source>
        <dbReference type="Pfam" id="PF00593"/>
    </source>
</evidence>
<dbReference type="Pfam" id="PF07715">
    <property type="entry name" value="Plug"/>
    <property type="match status" value="1"/>
</dbReference>
<gene>
    <name evidence="16" type="ORF">KE626_17040</name>
</gene>
<keyword evidence="8 10" id="KW-0472">Membrane</keyword>
<accession>A0ABS5J1F2</accession>
<dbReference type="Proteomes" id="UP000676386">
    <property type="component" value="Unassembled WGS sequence"/>
</dbReference>
<name>A0ABS5J1F2_9BACT</name>
<comment type="similarity">
    <text evidence="10 11">Belongs to the TonB-dependent receptor family.</text>
</comment>
<evidence type="ECO:0000259" key="14">
    <source>
        <dbReference type="Pfam" id="PF07660"/>
    </source>
</evidence>
<protein>
    <submittedName>
        <fullName evidence="16">TonB-dependent receptor</fullName>
    </submittedName>
</protein>
<dbReference type="InterPro" id="IPR012910">
    <property type="entry name" value="Plug_dom"/>
</dbReference>
<evidence type="ECO:0000256" key="6">
    <source>
        <dbReference type="ARBA" id="ARBA00023004"/>
    </source>
</evidence>
<evidence type="ECO:0000256" key="9">
    <source>
        <dbReference type="ARBA" id="ARBA00023237"/>
    </source>
</evidence>
<dbReference type="Gene3D" id="2.60.40.1120">
    <property type="entry name" value="Carboxypeptidase-like, regulatory domain"/>
    <property type="match status" value="1"/>
</dbReference>
<evidence type="ECO:0000256" key="4">
    <source>
        <dbReference type="ARBA" id="ARBA00022496"/>
    </source>
</evidence>
<dbReference type="EMBL" id="JAGTXB010000007">
    <property type="protein sequence ID" value="MBS0029030.1"/>
    <property type="molecule type" value="Genomic_DNA"/>
</dbReference>
<evidence type="ECO:0000256" key="7">
    <source>
        <dbReference type="ARBA" id="ARBA00023077"/>
    </source>
</evidence>
<dbReference type="InterPro" id="IPR008969">
    <property type="entry name" value="CarboxyPept-like_regulatory"/>
</dbReference>
<dbReference type="NCBIfam" id="TIGR04057">
    <property type="entry name" value="SusC_RagA_signa"/>
    <property type="match status" value="1"/>
</dbReference>
<dbReference type="SUPFAM" id="SSF56935">
    <property type="entry name" value="Porins"/>
    <property type="match status" value="1"/>
</dbReference>
<evidence type="ECO:0000259" key="15">
    <source>
        <dbReference type="Pfam" id="PF07715"/>
    </source>
</evidence>
<dbReference type="Pfam" id="PF13715">
    <property type="entry name" value="CarbopepD_reg_2"/>
    <property type="match status" value="1"/>
</dbReference>
<evidence type="ECO:0000313" key="17">
    <source>
        <dbReference type="Proteomes" id="UP000676386"/>
    </source>
</evidence>
<organism evidence="16 17">
    <name type="scientific">Chitinophaga hostae</name>
    <dbReference type="NCBI Taxonomy" id="2831022"/>
    <lineage>
        <taxon>Bacteria</taxon>
        <taxon>Pseudomonadati</taxon>
        <taxon>Bacteroidota</taxon>
        <taxon>Chitinophagia</taxon>
        <taxon>Chitinophagales</taxon>
        <taxon>Chitinophagaceae</taxon>
        <taxon>Chitinophaga</taxon>
    </lineage>
</organism>
<feature type="domain" description="TonB-dependent receptor-like beta-barrel" evidence="13">
    <location>
        <begin position="515"/>
        <end position="1066"/>
    </location>
</feature>
<dbReference type="SUPFAM" id="SSF49464">
    <property type="entry name" value="Carboxypeptidase regulatory domain-like"/>
    <property type="match status" value="1"/>
</dbReference>
<dbReference type="Gene3D" id="2.170.130.10">
    <property type="entry name" value="TonB-dependent receptor, plug domain"/>
    <property type="match status" value="1"/>
</dbReference>
<feature type="chain" id="PRO_5045246023" evidence="12">
    <location>
        <begin position="18"/>
        <end position="1109"/>
    </location>
</feature>
<sequence length="1109" mass="121061">MKLTASLLLLTLLQVSAKTFSQSVTLKGQQLPVEQIFDRIKDQTGYAFVYDAALVKKAHPVALDIKNMPLADALSIIVKGQPFTCEIRNKIIVVKETFPPKITLVINMPRSTSSVSGTVLDEKGSPVENATVTLLPGNKGALSDARGAFTITGVTPGSYTLRVSFIGFTTYEQKITVDKDLSNLHITLKTSSSSLNDIVIVGYGATKKSDLTGAVSSVTSDEITQVNAVSNVSQALQGHVAGVQVNQASGQPGEFMRIKIRGTTSIGASSNPLYVVDGLPLDNLTAQLNPDDIERLEVLKDASATAIYGSRGANGVILITTKRGKSGKARVSYSGYYGVQQLRKKIDLINAREFATLQNEVAKNDGTAIPWTDTQIDSLSTKGNDWQDLVYRKAPVQDHNISIAGGSETTKYFTSFGYFNQDGIIENSSFRRFSFRTNLDQTISEHFNVTSSLSLQQSKYQQAQYQGAEGGGGVPWTTMVIPPTQPVYNPDGSYTRFTGVPWGESNPVGISRELYQPSNATRIIGNVALNYKIVPGLLLKLSAGIDKNDSKNDYYAPGSITIGRGTDKDGNPISGVASKSYSNSLTFINENTLSYNKTFGDHNIDAVGGITYQQSSTDGLQSGTATGFITDLYKNNNLGAAVVPAQPGTGYSDYKLISYLGRINYNYKGKYYATVTGRYDGSSKFGNDNKFAFFPSAALSWNVSQEEFLKNSRDITNLKLRLSYGAAGNQAINPYQTLATMSANTVVFNNAQYNGFTPSSLDNSGLKWETTRQFDAGFDLGLFKDRVLISADYYDKRTNDLLLSVSLPSSSGYSSVIQNVGKIQNKGFEFQVNTQNLQGALKWESALTFTSNRTKVLDLGKDAQGKPITYKEIGAGGNWFPTIVGQSMMQLYGYTVTGVYQTDQEAIDNGEPSKHAGDYKFKNWDGKGTVNDQDDRTTISHLEPKFTFGFNNNFSYKNFDLSILLVGSYGNDIVNEFRKYNITMNGKWTPTQAAYDSRWKGAGSSNSIDKPSATSGNSIRDYANTLWVEDGSYLRLRDITLGYTFSAKQLSFAKLSAIRVYVSAQNWLTLTSYSGYDPEVSWAIPTVNGWDRGNYPSTKSITVGAKVNF</sequence>
<evidence type="ECO:0000313" key="16">
    <source>
        <dbReference type="EMBL" id="MBS0029030.1"/>
    </source>
</evidence>
<keyword evidence="7 11" id="KW-0798">TonB box</keyword>
<dbReference type="InterPro" id="IPR039426">
    <property type="entry name" value="TonB-dep_rcpt-like"/>
</dbReference>
<dbReference type="PROSITE" id="PS52016">
    <property type="entry name" value="TONB_DEPENDENT_REC_3"/>
    <property type="match status" value="1"/>
</dbReference>
<proteinExistence type="inferred from homology"/>
<keyword evidence="9 10" id="KW-0998">Cell outer membrane</keyword>